<dbReference type="Proteomes" id="UP000313359">
    <property type="component" value="Unassembled WGS sequence"/>
</dbReference>
<dbReference type="AlphaFoldDB" id="A0A5C2SHX4"/>
<proteinExistence type="predicted"/>
<organism evidence="2 3">
    <name type="scientific">Lentinus tigrinus ALCF2SS1-6</name>
    <dbReference type="NCBI Taxonomy" id="1328759"/>
    <lineage>
        <taxon>Eukaryota</taxon>
        <taxon>Fungi</taxon>
        <taxon>Dikarya</taxon>
        <taxon>Basidiomycota</taxon>
        <taxon>Agaricomycotina</taxon>
        <taxon>Agaricomycetes</taxon>
        <taxon>Polyporales</taxon>
        <taxon>Polyporaceae</taxon>
        <taxon>Lentinus</taxon>
    </lineage>
</organism>
<evidence type="ECO:0000256" key="1">
    <source>
        <dbReference type="SAM" id="MobiDB-lite"/>
    </source>
</evidence>
<accession>A0A5C2SHX4</accession>
<feature type="region of interest" description="Disordered" evidence="1">
    <location>
        <begin position="1"/>
        <end position="23"/>
    </location>
</feature>
<reference evidence="2" key="1">
    <citation type="journal article" date="2018" name="Genome Biol. Evol.">
        <title>Genomics and development of Lentinus tigrinus, a white-rot wood-decaying mushroom with dimorphic fruiting bodies.</title>
        <authorList>
            <person name="Wu B."/>
            <person name="Xu Z."/>
            <person name="Knudson A."/>
            <person name="Carlson A."/>
            <person name="Chen N."/>
            <person name="Kovaka S."/>
            <person name="LaButti K."/>
            <person name="Lipzen A."/>
            <person name="Pennachio C."/>
            <person name="Riley R."/>
            <person name="Schakwitz W."/>
            <person name="Umezawa K."/>
            <person name="Ohm R.A."/>
            <person name="Grigoriev I.V."/>
            <person name="Nagy L.G."/>
            <person name="Gibbons J."/>
            <person name="Hibbett D."/>
        </authorList>
    </citation>
    <scope>NUCLEOTIDE SEQUENCE [LARGE SCALE GENOMIC DNA]</scope>
    <source>
        <strain evidence="2">ALCF2SS1-6</strain>
    </source>
</reference>
<gene>
    <name evidence="2" type="ORF">L227DRAFT_439135</name>
</gene>
<sequence>MSASTLSLHAVSPWSEPRNGRDKPGPIARLTLHGISDDGWRSGSLTSCHPWTSCIIIPCSCPLRMLYVLYALVLNLWDAFATWHLRHRAWPWPPSPTLLDERYAPLSASHGCSYTVTLEMRGVCCSILIMAIPTYLRSWTGRRVTLFEPRPIPTRSRVVTFATCTWVPSVATNYNTVNKVLTLFYC</sequence>
<name>A0A5C2SHX4_9APHY</name>
<evidence type="ECO:0000313" key="3">
    <source>
        <dbReference type="Proteomes" id="UP000313359"/>
    </source>
</evidence>
<dbReference type="EMBL" id="ML122258">
    <property type="protein sequence ID" value="RPD62878.1"/>
    <property type="molecule type" value="Genomic_DNA"/>
</dbReference>
<protein>
    <submittedName>
        <fullName evidence="2">Uncharacterized protein</fullName>
    </submittedName>
</protein>
<evidence type="ECO:0000313" key="2">
    <source>
        <dbReference type="EMBL" id="RPD62878.1"/>
    </source>
</evidence>
<keyword evidence="3" id="KW-1185">Reference proteome</keyword>